<organism evidence="1 2">
    <name type="scientific">Rhizosphaericola mali</name>
    <dbReference type="NCBI Taxonomy" id="2545455"/>
    <lineage>
        <taxon>Bacteria</taxon>
        <taxon>Pseudomonadati</taxon>
        <taxon>Bacteroidota</taxon>
        <taxon>Chitinophagia</taxon>
        <taxon>Chitinophagales</taxon>
        <taxon>Chitinophagaceae</taxon>
        <taxon>Rhizosphaericola</taxon>
    </lineage>
</organism>
<accession>A0A5P2FZV0</accession>
<evidence type="ECO:0000313" key="2">
    <source>
        <dbReference type="Proteomes" id="UP000292424"/>
    </source>
</evidence>
<protein>
    <submittedName>
        <fullName evidence="1">Uncharacterized protein</fullName>
    </submittedName>
</protein>
<reference evidence="1 2" key="1">
    <citation type="submission" date="2019-09" db="EMBL/GenBank/DDBJ databases">
        <title>Complete genome sequence of Arachidicoccus sp. B3-10 isolated from apple orchard soil.</title>
        <authorList>
            <person name="Kim H.S."/>
            <person name="Han K.-I."/>
            <person name="Suh M.K."/>
            <person name="Lee K.C."/>
            <person name="Eom M.K."/>
            <person name="Kim J.-S."/>
            <person name="Kang S.W."/>
            <person name="Sin Y."/>
            <person name="Lee J.-S."/>
        </authorList>
    </citation>
    <scope>NUCLEOTIDE SEQUENCE [LARGE SCALE GENOMIC DNA]</scope>
    <source>
        <strain evidence="1 2">B3-10</strain>
    </source>
</reference>
<sequence length="79" mass="8980">MKVLITLPHNGIKFYFDLLVNYLNEIKTANALGTWSFAIRSTNDAIICTYDADPSPNNQCKLSTYLDSFFSIINLILFL</sequence>
<gene>
    <name evidence="1" type="ORF">E0W69_007420</name>
</gene>
<name>A0A5P2FZV0_9BACT</name>
<keyword evidence="2" id="KW-1185">Reference proteome</keyword>
<evidence type="ECO:0000313" key="1">
    <source>
        <dbReference type="EMBL" id="QES88497.1"/>
    </source>
</evidence>
<proteinExistence type="predicted"/>
<dbReference type="AlphaFoldDB" id="A0A5P2FZV0"/>
<dbReference type="KEGG" id="arac:E0W69_007420"/>
<dbReference type="RefSeq" id="WP_131329384.1">
    <property type="nucleotide sequence ID" value="NZ_CP044016.1"/>
</dbReference>
<dbReference type="EMBL" id="CP044016">
    <property type="protein sequence ID" value="QES88497.1"/>
    <property type="molecule type" value="Genomic_DNA"/>
</dbReference>
<dbReference type="Proteomes" id="UP000292424">
    <property type="component" value="Chromosome"/>
</dbReference>